<reference evidence="2 3" key="1">
    <citation type="journal article" date="2019" name="Int. J. Syst. Evol. Microbiol.">
        <title>Anaerobacillus alkaliphilus sp. nov., a novel alkaliphilic and moderately halophilic bacterium.</title>
        <authorList>
            <person name="Borsodi A.K."/>
            <person name="Aszalos J.M."/>
            <person name="Bihari P."/>
            <person name="Nagy I."/>
            <person name="Schumann P."/>
            <person name="Sproer C."/>
            <person name="Kovacs A.L."/>
            <person name="Boka K."/>
            <person name="Dobosy P."/>
            <person name="Ovari M."/>
            <person name="Szili-Kovacs T."/>
            <person name="Toth E."/>
        </authorList>
    </citation>
    <scope>NUCLEOTIDE SEQUENCE [LARGE SCALE GENOMIC DNA]</scope>
    <source>
        <strain evidence="2 3">B16-10</strain>
    </source>
</reference>
<keyword evidence="1" id="KW-0812">Transmembrane</keyword>
<sequence length="268" mass="30587">MNIFQQFIKSIYSPPTVAKFRFQGIGKTILYVFVLMLITTSITAYQLATTISTTVQQFQADLRDELPDFELRNSILISDIEEPIYLTQNGDMVIFDTTGTLTKAEIENRYNNVLALLETEAVLVSEGVAESFRYRDLGNINMSKQQVEELTETVVDLLPLIISMIVLILYLVLTALKFIGIFVLTLFGLIMKKTSEATLSYKQIWILSAYAVTLPTVFFAVTDALRIQIPISFTLYWVVAVIMLYLIFKEIPKPKQEELEKQDSLDKY</sequence>
<protein>
    <submittedName>
        <fullName evidence="2">DUF1189 domain-containing protein</fullName>
    </submittedName>
</protein>
<name>A0A4V1LG79_9BACI</name>
<evidence type="ECO:0000313" key="3">
    <source>
        <dbReference type="Proteomes" id="UP000290649"/>
    </source>
</evidence>
<keyword evidence="3" id="KW-1185">Reference proteome</keyword>
<dbReference type="EMBL" id="QOUX01000045">
    <property type="protein sequence ID" value="RXI99438.1"/>
    <property type="molecule type" value="Genomic_DNA"/>
</dbReference>
<accession>A0A4V1LG79</accession>
<dbReference type="OrthoDB" id="1903376at2"/>
<proteinExistence type="predicted"/>
<dbReference type="Proteomes" id="UP000290649">
    <property type="component" value="Unassembled WGS sequence"/>
</dbReference>
<keyword evidence="1" id="KW-0472">Membrane</keyword>
<dbReference type="InterPro" id="IPR009574">
    <property type="entry name" value="DUF1189"/>
</dbReference>
<feature type="transmembrane region" description="Helical" evidence="1">
    <location>
        <begin position="203"/>
        <end position="221"/>
    </location>
</feature>
<dbReference type="Pfam" id="PF06691">
    <property type="entry name" value="DUF1189"/>
    <property type="match status" value="1"/>
</dbReference>
<keyword evidence="1" id="KW-1133">Transmembrane helix</keyword>
<gene>
    <name evidence="2" type="ORF">DS745_14510</name>
</gene>
<comment type="caution">
    <text evidence="2">The sequence shown here is derived from an EMBL/GenBank/DDBJ whole genome shotgun (WGS) entry which is preliminary data.</text>
</comment>
<feature type="transmembrane region" description="Helical" evidence="1">
    <location>
        <begin position="29"/>
        <end position="48"/>
    </location>
</feature>
<feature type="transmembrane region" description="Helical" evidence="1">
    <location>
        <begin position="160"/>
        <end position="191"/>
    </location>
</feature>
<dbReference type="AlphaFoldDB" id="A0A4V1LG79"/>
<dbReference type="RefSeq" id="WP_129078948.1">
    <property type="nucleotide sequence ID" value="NZ_QOUX01000045.1"/>
</dbReference>
<organism evidence="2 3">
    <name type="scientific">Anaerobacillus alkaliphilus</name>
    <dbReference type="NCBI Taxonomy" id="1548597"/>
    <lineage>
        <taxon>Bacteria</taxon>
        <taxon>Bacillati</taxon>
        <taxon>Bacillota</taxon>
        <taxon>Bacilli</taxon>
        <taxon>Bacillales</taxon>
        <taxon>Bacillaceae</taxon>
        <taxon>Anaerobacillus</taxon>
    </lineage>
</organism>
<feature type="transmembrane region" description="Helical" evidence="1">
    <location>
        <begin position="227"/>
        <end position="248"/>
    </location>
</feature>
<evidence type="ECO:0000256" key="1">
    <source>
        <dbReference type="SAM" id="Phobius"/>
    </source>
</evidence>
<evidence type="ECO:0000313" key="2">
    <source>
        <dbReference type="EMBL" id="RXI99438.1"/>
    </source>
</evidence>